<dbReference type="InterPro" id="IPR012337">
    <property type="entry name" value="RNaseH-like_sf"/>
</dbReference>
<keyword evidence="5" id="KW-0269">Exonuclease</keyword>
<evidence type="ECO:0000256" key="4">
    <source>
        <dbReference type="ARBA" id="ARBA00022801"/>
    </source>
</evidence>
<dbReference type="AlphaFoldDB" id="A0A1B6EAM9"/>
<evidence type="ECO:0000256" key="1">
    <source>
        <dbReference type="ARBA" id="ARBA00001946"/>
    </source>
</evidence>
<dbReference type="GO" id="GO:0003676">
    <property type="term" value="F:nucleic acid binding"/>
    <property type="evidence" value="ECO:0007669"/>
    <property type="project" value="InterPro"/>
</dbReference>
<dbReference type="SUPFAM" id="SSF53098">
    <property type="entry name" value="Ribonuclease H-like"/>
    <property type="match status" value="1"/>
</dbReference>
<evidence type="ECO:0000256" key="6">
    <source>
        <dbReference type="ARBA" id="ARBA00022842"/>
    </source>
</evidence>
<organism evidence="9">
    <name type="scientific">Clastoptera arizonana</name>
    <name type="common">Arizona spittle bug</name>
    <dbReference type="NCBI Taxonomy" id="38151"/>
    <lineage>
        <taxon>Eukaryota</taxon>
        <taxon>Metazoa</taxon>
        <taxon>Ecdysozoa</taxon>
        <taxon>Arthropoda</taxon>
        <taxon>Hexapoda</taxon>
        <taxon>Insecta</taxon>
        <taxon>Pterygota</taxon>
        <taxon>Neoptera</taxon>
        <taxon>Paraneoptera</taxon>
        <taxon>Hemiptera</taxon>
        <taxon>Auchenorrhyncha</taxon>
        <taxon>Cercopoidea</taxon>
        <taxon>Clastopteridae</taxon>
        <taxon>Clastoptera</taxon>
    </lineage>
</organism>
<protein>
    <recommendedName>
        <fullName evidence="8">Exonuclease domain-containing protein</fullName>
    </recommendedName>
</protein>
<evidence type="ECO:0000256" key="2">
    <source>
        <dbReference type="ARBA" id="ARBA00022722"/>
    </source>
</evidence>
<dbReference type="EMBL" id="GEDC01002364">
    <property type="protein sequence ID" value="JAS34934.1"/>
    <property type="molecule type" value="Transcribed_RNA"/>
</dbReference>
<evidence type="ECO:0000256" key="7">
    <source>
        <dbReference type="ARBA" id="ARBA00025769"/>
    </source>
</evidence>
<keyword evidence="2" id="KW-0540">Nuclease</keyword>
<dbReference type="Gene3D" id="3.30.420.10">
    <property type="entry name" value="Ribonuclease H-like superfamily/Ribonuclease H"/>
    <property type="match status" value="1"/>
</dbReference>
<dbReference type="InterPro" id="IPR040393">
    <property type="entry name" value="TREX1/2"/>
</dbReference>
<keyword evidence="4" id="KW-0378">Hydrolase</keyword>
<dbReference type="GO" id="GO:0046872">
    <property type="term" value="F:metal ion binding"/>
    <property type="evidence" value="ECO:0007669"/>
    <property type="project" value="UniProtKB-KW"/>
</dbReference>
<feature type="domain" description="Exonuclease" evidence="8">
    <location>
        <begin position="12"/>
        <end position="329"/>
    </location>
</feature>
<name>A0A1B6EAM9_9HEMI</name>
<dbReference type="PANTHER" id="PTHR13058:SF19">
    <property type="entry name" value="LD40940P"/>
    <property type="match status" value="1"/>
</dbReference>
<dbReference type="Pfam" id="PF00929">
    <property type="entry name" value="RNase_T"/>
    <property type="match status" value="1"/>
</dbReference>
<sequence length="345" mass="39934">MSQQHEVDEIRTYVILDLETTSLPGLDGNTTKITEIALISVLRQHIIQTFYDNKLNSSDKLDYLPRTINKLNECINPCKKISDRASKLTGLTNKNLECHRPFDEVLFNLLQFFFDRLDKPICIIAHNGFKFDFPILQAELHHIKKMFPDDLLCIDSIPAFKNYFSPSKNICKNVKSLTKKKQELQINSEWNTEVLDEDLISATMKVESEYRSILFENKNPHEDNSFQETNETTPTRIVSNNIKQLLRKSKSSLRSLSDTTSVHPKSGAVRKLNFNTPELENKITFPKSYKLIDIFENLFNKPMYNAHRAETDALALLECITASGPDFLNWIDFNCKNFNSVKKMW</sequence>
<dbReference type="InterPro" id="IPR013520">
    <property type="entry name" value="Ribonucl_H"/>
</dbReference>
<evidence type="ECO:0000256" key="5">
    <source>
        <dbReference type="ARBA" id="ARBA00022839"/>
    </source>
</evidence>
<comment type="cofactor">
    <cofactor evidence="1">
        <name>Mg(2+)</name>
        <dbReference type="ChEBI" id="CHEBI:18420"/>
    </cofactor>
</comment>
<dbReference type="GO" id="GO:0006308">
    <property type="term" value="P:DNA catabolic process"/>
    <property type="evidence" value="ECO:0007669"/>
    <property type="project" value="TreeGrafter"/>
</dbReference>
<evidence type="ECO:0000259" key="8">
    <source>
        <dbReference type="SMART" id="SM00479"/>
    </source>
</evidence>
<keyword evidence="3" id="KW-0479">Metal-binding</keyword>
<dbReference type="SMART" id="SM00479">
    <property type="entry name" value="EXOIII"/>
    <property type="match status" value="1"/>
</dbReference>
<accession>A0A1B6EAM9</accession>
<dbReference type="PANTHER" id="PTHR13058">
    <property type="entry name" value="THREE PRIME REPAIR EXONUCLEASE 1, 2"/>
    <property type="match status" value="1"/>
</dbReference>
<dbReference type="GO" id="GO:0008296">
    <property type="term" value="F:3'-5'-DNA exonuclease activity"/>
    <property type="evidence" value="ECO:0007669"/>
    <property type="project" value="TreeGrafter"/>
</dbReference>
<proteinExistence type="inferred from homology"/>
<dbReference type="InterPro" id="IPR036397">
    <property type="entry name" value="RNaseH_sf"/>
</dbReference>
<keyword evidence="6" id="KW-0460">Magnesium</keyword>
<dbReference type="GO" id="GO:0005737">
    <property type="term" value="C:cytoplasm"/>
    <property type="evidence" value="ECO:0007669"/>
    <property type="project" value="TreeGrafter"/>
</dbReference>
<evidence type="ECO:0000313" key="9">
    <source>
        <dbReference type="EMBL" id="JAS34934.1"/>
    </source>
</evidence>
<evidence type="ECO:0000256" key="3">
    <source>
        <dbReference type="ARBA" id="ARBA00022723"/>
    </source>
</evidence>
<reference evidence="9" key="1">
    <citation type="submission" date="2015-12" db="EMBL/GenBank/DDBJ databases">
        <title>De novo transcriptome assembly of four potential Pierce s Disease insect vectors from Arizona vineyards.</title>
        <authorList>
            <person name="Tassone E.E."/>
        </authorList>
    </citation>
    <scope>NUCLEOTIDE SEQUENCE</scope>
</reference>
<gene>
    <name evidence="9" type="ORF">g.8437</name>
</gene>
<comment type="similarity">
    <text evidence="7">Belongs to the exonuclease superfamily. TREX family.</text>
</comment>